<dbReference type="InterPro" id="IPR021799">
    <property type="entry name" value="PIN-like_prokaryotic"/>
</dbReference>
<gene>
    <name evidence="1" type="ORF">DM484_11810</name>
</gene>
<dbReference type="AlphaFoldDB" id="A0A2W4T322"/>
<dbReference type="Proteomes" id="UP000249396">
    <property type="component" value="Unassembled WGS sequence"/>
</dbReference>
<organism evidence="1 2">
    <name type="scientific">Candidatus Methylumidiphilus alinenensis</name>
    <dbReference type="NCBI Taxonomy" id="2202197"/>
    <lineage>
        <taxon>Bacteria</taxon>
        <taxon>Pseudomonadati</taxon>
        <taxon>Pseudomonadota</taxon>
        <taxon>Gammaproteobacteria</taxon>
        <taxon>Methylococcales</taxon>
        <taxon>Candidatus Methylumidiphilus</taxon>
    </lineage>
</organism>
<accession>A0A2W4T322</accession>
<comment type="caution">
    <text evidence="1">The sequence shown here is derived from an EMBL/GenBank/DDBJ whole genome shotgun (WGS) entry which is preliminary data.</text>
</comment>
<dbReference type="PANTHER" id="PTHR39550:SF1">
    <property type="entry name" value="SLL0658 PROTEIN"/>
    <property type="match status" value="1"/>
</dbReference>
<sequence length="162" mass="17949">MKVVSNTSPLINLAWIGRMEILHELYGTIHIPEAVWNEIVVQGAGQPGAEEVSNAHWINTCAVDNRLLVLALHQELDAGEAEAIALAIEEKAELLLMDERLGRETACYFGLNYTGVIGVLIEAKQRGLIGLIKEHLDRLRAMAGFHISQALYLKVLQDQNEL</sequence>
<dbReference type="EMBL" id="QJPH01000303">
    <property type="protein sequence ID" value="PZN79224.1"/>
    <property type="molecule type" value="Genomic_DNA"/>
</dbReference>
<reference evidence="1 2" key="1">
    <citation type="journal article" date="2018" name="Aquat. Microb. Ecol.">
        <title>Gammaproteobacterial methanotrophs dominate.</title>
        <authorList>
            <person name="Rissanen A.J."/>
            <person name="Saarenheimo J."/>
            <person name="Tiirola M."/>
            <person name="Peura S."/>
            <person name="Aalto S.L."/>
            <person name="Karvinen A."/>
            <person name="Nykanen H."/>
        </authorList>
    </citation>
    <scope>NUCLEOTIDE SEQUENCE [LARGE SCALE GENOMIC DNA]</scope>
    <source>
        <strain evidence="1">AMbin10</strain>
    </source>
</reference>
<protein>
    <submittedName>
        <fullName evidence="1">DUF3368 domain-containing protein</fullName>
    </submittedName>
</protein>
<proteinExistence type="predicted"/>
<dbReference type="PANTHER" id="PTHR39550">
    <property type="entry name" value="SLL0658 PROTEIN"/>
    <property type="match status" value="1"/>
</dbReference>
<name>A0A2W4T322_9GAMM</name>
<dbReference type="Pfam" id="PF11848">
    <property type="entry name" value="DUF3368"/>
    <property type="match status" value="1"/>
</dbReference>
<evidence type="ECO:0000313" key="2">
    <source>
        <dbReference type="Proteomes" id="UP000249396"/>
    </source>
</evidence>
<evidence type="ECO:0000313" key="1">
    <source>
        <dbReference type="EMBL" id="PZN79224.1"/>
    </source>
</evidence>